<evidence type="ECO:0000259" key="5">
    <source>
        <dbReference type="PROSITE" id="PS50041"/>
    </source>
</evidence>
<keyword evidence="3" id="KW-0325">Glycoprotein</keyword>
<feature type="domain" description="C-type lectin" evidence="5">
    <location>
        <begin position="117"/>
        <end position="229"/>
    </location>
</feature>
<evidence type="ECO:0000256" key="2">
    <source>
        <dbReference type="ARBA" id="ARBA00023157"/>
    </source>
</evidence>
<dbReference type="eggNOG" id="KOG4297">
    <property type="taxonomic scope" value="Eukaryota"/>
</dbReference>
<reference evidence="6 7" key="2">
    <citation type="journal article" date="2007" name="PLoS Biol.">
        <title>Principles of genome evolution in the Drosophila melanogaster species group.</title>
        <authorList>
            <person name="Ranz J.M."/>
            <person name="Maurin D."/>
            <person name="Chan Y.S."/>
            <person name="von Grotthuss M."/>
            <person name="Hillier L.W."/>
            <person name="Roote J."/>
            <person name="Ashburner M."/>
            <person name="Bergman C.M."/>
        </authorList>
    </citation>
    <scope>NUCLEOTIDE SEQUENCE [LARGE SCALE GENOMIC DNA]</scope>
    <source>
        <strain evidence="7">Tai18E2 / Tucson 14021-0261.01</strain>
    </source>
</reference>
<dbReference type="GO" id="GO:0030246">
    <property type="term" value="F:carbohydrate binding"/>
    <property type="evidence" value="ECO:0007669"/>
    <property type="project" value="UniProtKB-KW"/>
</dbReference>
<organism evidence="6 7">
    <name type="scientific">Drosophila yakuba</name>
    <name type="common">Fruit fly</name>
    <dbReference type="NCBI Taxonomy" id="7245"/>
    <lineage>
        <taxon>Eukaryota</taxon>
        <taxon>Metazoa</taxon>
        <taxon>Ecdysozoa</taxon>
        <taxon>Arthropoda</taxon>
        <taxon>Hexapoda</taxon>
        <taxon>Insecta</taxon>
        <taxon>Pterygota</taxon>
        <taxon>Neoptera</taxon>
        <taxon>Endopterygota</taxon>
        <taxon>Diptera</taxon>
        <taxon>Brachycera</taxon>
        <taxon>Muscomorpha</taxon>
        <taxon>Ephydroidea</taxon>
        <taxon>Drosophilidae</taxon>
        <taxon>Drosophila</taxon>
        <taxon>Sophophora</taxon>
    </lineage>
</organism>
<dbReference type="AlphaFoldDB" id="B4NY21"/>
<dbReference type="InterPro" id="IPR052309">
    <property type="entry name" value="C-type_Lectin_Domain_Fam1"/>
</dbReference>
<dbReference type="SMR" id="B4NY21"/>
<dbReference type="KEGG" id="dya:Dyak_GE10566"/>
<name>B4NY21_DROYA</name>
<dbReference type="SUPFAM" id="SSF56436">
    <property type="entry name" value="C-type lectin-like"/>
    <property type="match status" value="1"/>
</dbReference>
<dbReference type="Proteomes" id="UP000002282">
    <property type="component" value="Chromosome 2L"/>
</dbReference>
<gene>
    <name evidence="6" type="primary">Dyak\GE10566</name>
    <name evidence="6" type="synonym">dyak_GLEANR_1048</name>
    <name evidence="6" type="synonym">GE10566</name>
    <name evidence="6" type="ORF">Dyak_GE10566</name>
</gene>
<dbReference type="InterPro" id="IPR016186">
    <property type="entry name" value="C-type_lectin-like/link_sf"/>
</dbReference>
<feature type="signal peptide" evidence="4">
    <location>
        <begin position="1"/>
        <end position="20"/>
    </location>
</feature>
<dbReference type="PROSITE" id="PS50041">
    <property type="entry name" value="C_TYPE_LECTIN_2"/>
    <property type="match status" value="1"/>
</dbReference>
<protein>
    <recommendedName>
        <fullName evidence="5">C-type lectin domain-containing protein</fullName>
    </recommendedName>
</protein>
<evidence type="ECO:0000256" key="1">
    <source>
        <dbReference type="ARBA" id="ARBA00022734"/>
    </source>
</evidence>
<dbReference type="CDD" id="cd00037">
    <property type="entry name" value="CLECT"/>
    <property type="match status" value="1"/>
</dbReference>
<dbReference type="Pfam" id="PF00059">
    <property type="entry name" value="Lectin_C"/>
    <property type="match status" value="1"/>
</dbReference>
<dbReference type="InterPro" id="IPR016187">
    <property type="entry name" value="CTDL_fold"/>
</dbReference>
<dbReference type="PANTHER" id="PTHR46490">
    <property type="entry name" value="C-TYPE LECTIN DOMAIN FAMILY 12 MEMBER A-RELATED"/>
    <property type="match status" value="1"/>
</dbReference>
<dbReference type="OMA" id="ICQAEQW"/>
<reference evidence="6 7" key="1">
    <citation type="journal article" date="2007" name="Nature">
        <title>Evolution of genes and genomes on the Drosophila phylogeny.</title>
        <authorList>
            <consortium name="Drosophila 12 Genomes Consortium"/>
            <person name="Clark A.G."/>
            <person name="Eisen M.B."/>
            <person name="Smith D.R."/>
            <person name="Bergman C.M."/>
            <person name="Oliver B."/>
            <person name="Markow T.A."/>
            <person name="Kaufman T.C."/>
            <person name="Kellis M."/>
            <person name="Gelbart W."/>
            <person name="Iyer V.N."/>
            <person name="Pollard D.A."/>
            <person name="Sackton T.B."/>
            <person name="Larracuente A.M."/>
            <person name="Singh N.D."/>
            <person name="Abad J.P."/>
            <person name="Abt D.N."/>
            <person name="Adryan B."/>
            <person name="Aguade M."/>
            <person name="Akashi H."/>
            <person name="Anderson W.W."/>
            <person name="Aquadro C.F."/>
            <person name="Ardell D.H."/>
            <person name="Arguello R."/>
            <person name="Artieri C.G."/>
            <person name="Barbash D.A."/>
            <person name="Barker D."/>
            <person name="Barsanti P."/>
            <person name="Batterham P."/>
            <person name="Batzoglou S."/>
            <person name="Begun D."/>
            <person name="Bhutkar A."/>
            <person name="Blanco E."/>
            <person name="Bosak S.A."/>
            <person name="Bradley R.K."/>
            <person name="Brand A.D."/>
            <person name="Brent M.R."/>
            <person name="Brooks A.N."/>
            <person name="Brown R.H."/>
            <person name="Butlin R.K."/>
            <person name="Caggese C."/>
            <person name="Calvi B.R."/>
            <person name="Bernardo de Carvalho A."/>
            <person name="Caspi A."/>
            <person name="Castrezana S."/>
            <person name="Celniker S.E."/>
            <person name="Chang J.L."/>
            <person name="Chapple C."/>
            <person name="Chatterji S."/>
            <person name="Chinwalla A."/>
            <person name="Civetta A."/>
            <person name="Clifton S.W."/>
            <person name="Comeron J.M."/>
            <person name="Costello J.C."/>
            <person name="Coyne J.A."/>
            <person name="Daub J."/>
            <person name="David R.G."/>
            <person name="Delcher A.L."/>
            <person name="Delehaunty K."/>
            <person name="Do C.B."/>
            <person name="Ebling H."/>
            <person name="Edwards K."/>
            <person name="Eickbush T."/>
            <person name="Evans J.D."/>
            <person name="Filipski A."/>
            <person name="Findeiss S."/>
            <person name="Freyhult E."/>
            <person name="Fulton L."/>
            <person name="Fulton R."/>
            <person name="Garcia A.C."/>
            <person name="Gardiner A."/>
            <person name="Garfield D.A."/>
            <person name="Garvin B.E."/>
            <person name="Gibson G."/>
            <person name="Gilbert D."/>
            <person name="Gnerre S."/>
            <person name="Godfrey J."/>
            <person name="Good R."/>
            <person name="Gotea V."/>
            <person name="Gravely B."/>
            <person name="Greenberg A.J."/>
            <person name="Griffiths-Jones S."/>
            <person name="Gross S."/>
            <person name="Guigo R."/>
            <person name="Gustafson E.A."/>
            <person name="Haerty W."/>
            <person name="Hahn M.W."/>
            <person name="Halligan D.L."/>
            <person name="Halpern A.L."/>
            <person name="Halter G.M."/>
            <person name="Han M.V."/>
            <person name="Heger A."/>
            <person name="Hillier L."/>
            <person name="Hinrichs A.S."/>
            <person name="Holmes I."/>
            <person name="Hoskins R.A."/>
            <person name="Hubisz M.J."/>
            <person name="Hultmark D."/>
            <person name="Huntley M.A."/>
            <person name="Jaffe D.B."/>
            <person name="Jagadeeshan S."/>
            <person name="Jeck W.R."/>
            <person name="Johnson J."/>
            <person name="Jones C.D."/>
            <person name="Jordan W.C."/>
            <person name="Karpen G.H."/>
            <person name="Kataoka E."/>
            <person name="Keightley P.D."/>
            <person name="Kheradpour P."/>
            <person name="Kirkness E.F."/>
            <person name="Koerich L.B."/>
            <person name="Kristiansen K."/>
            <person name="Kudrna D."/>
            <person name="Kulathinal R.J."/>
            <person name="Kumar S."/>
            <person name="Kwok R."/>
            <person name="Lander E."/>
            <person name="Langley C.H."/>
            <person name="Lapoint R."/>
            <person name="Lazzaro B.P."/>
            <person name="Lee S.J."/>
            <person name="Levesque L."/>
            <person name="Li R."/>
            <person name="Lin C.F."/>
            <person name="Lin M.F."/>
            <person name="Lindblad-Toh K."/>
            <person name="Llopart A."/>
            <person name="Long M."/>
            <person name="Low L."/>
            <person name="Lozovsky E."/>
            <person name="Lu J."/>
            <person name="Luo M."/>
            <person name="Machado C.A."/>
            <person name="Makalowski W."/>
            <person name="Marzo M."/>
            <person name="Matsuda M."/>
            <person name="Matzkin L."/>
            <person name="McAllister B."/>
            <person name="McBride C.S."/>
            <person name="McKernan B."/>
            <person name="McKernan K."/>
            <person name="Mendez-Lago M."/>
            <person name="Minx P."/>
            <person name="Mollenhauer M.U."/>
            <person name="Montooth K."/>
            <person name="Mount S.M."/>
            <person name="Mu X."/>
            <person name="Myers E."/>
            <person name="Negre B."/>
            <person name="Newfeld S."/>
            <person name="Nielsen R."/>
            <person name="Noor M.A."/>
            <person name="O'Grady P."/>
            <person name="Pachter L."/>
            <person name="Papaceit M."/>
            <person name="Parisi M.J."/>
            <person name="Parisi M."/>
            <person name="Parts L."/>
            <person name="Pedersen J.S."/>
            <person name="Pesole G."/>
            <person name="Phillippy A.M."/>
            <person name="Ponting C.P."/>
            <person name="Pop M."/>
            <person name="Porcelli D."/>
            <person name="Powell J.R."/>
            <person name="Prohaska S."/>
            <person name="Pruitt K."/>
            <person name="Puig M."/>
            <person name="Quesneville H."/>
            <person name="Ram K.R."/>
            <person name="Rand D."/>
            <person name="Rasmussen M.D."/>
            <person name="Reed L.K."/>
            <person name="Reenan R."/>
            <person name="Reily A."/>
            <person name="Remington K.A."/>
            <person name="Rieger T.T."/>
            <person name="Ritchie M.G."/>
            <person name="Robin C."/>
            <person name="Rogers Y.H."/>
            <person name="Rohde C."/>
            <person name="Rozas J."/>
            <person name="Rubenfield M.J."/>
            <person name="Ruiz A."/>
            <person name="Russo S."/>
            <person name="Salzberg S.L."/>
            <person name="Sanchez-Gracia A."/>
            <person name="Saranga D.J."/>
            <person name="Sato H."/>
            <person name="Schaeffer S.W."/>
            <person name="Schatz M.C."/>
            <person name="Schlenke T."/>
            <person name="Schwartz R."/>
            <person name="Segarra C."/>
            <person name="Singh R.S."/>
            <person name="Sirot L."/>
            <person name="Sirota M."/>
            <person name="Sisneros N.B."/>
            <person name="Smith C.D."/>
            <person name="Smith T.F."/>
            <person name="Spieth J."/>
            <person name="Stage D.E."/>
            <person name="Stark A."/>
            <person name="Stephan W."/>
            <person name="Strausberg R.L."/>
            <person name="Strempel S."/>
            <person name="Sturgill D."/>
            <person name="Sutton G."/>
            <person name="Sutton G.G."/>
            <person name="Tao W."/>
            <person name="Teichmann S."/>
            <person name="Tobari Y.N."/>
            <person name="Tomimura Y."/>
            <person name="Tsolas J.M."/>
            <person name="Valente V.L."/>
            <person name="Venter E."/>
            <person name="Venter J.C."/>
            <person name="Vicario S."/>
            <person name="Vieira F.G."/>
            <person name="Vilella A.J."/>
            <person name="Villasante A."/>
            <person name="Walenz B."/>
            <person name="Wang J."/>
            <person name="Wasserman M."/>
            <person name="Watts T."/>
            <person name="Wilson D."/>
            <person name="Wilson R.K."/>
            <person name="Wing R.A."/>
            <person name="Wolfner M.F."/>
            <person name="Wong A."/>
            <person name="Wong G.K."/>
            <person name="Wu C.I."/>
            <person name="Wu G."/>
            <person name="Yamamoto D."/>
            <person name="Yang H.P."/>
            <person name="Yang S.P."/>
            <person name="Yorke J.A."/>
            <person name="Yoshida K."/>
            <person name="Zdobnov E."/>
            <person name="Zhang P."/>
            <person name="Zhang Y."/>
            <person name="Zimin A.V."/>
            <person name="Baldwin J."/>
            <person name="Abdouelleil A."/>
            <person name="Abdulkadir J."/>
            <person name="Abebe A."/>
            <person name="Abera B."/>
            <person name="Abreu J."/>
            <person name="Acer S.C."/>
            <person name="Aftuck L."/>
            <person name="Alexander A."/>
            <person name="An P."/>
            <person name="Anderson E."/>
            <person name="Anderson S."/>
            <person name="Arachi H."/>
            <person name="Azer M."/>
            <person name="Bachantsang P."/>
            <person name="Barry A."/>
            <person name="Bayul T."/>
            <person name="Berlin A."/>
            <person name="Bessette D."/>
            <person name="Bloom T."/>
            <person name="Blye J."/>
            <person name="Boguslavskiy L."/>
            <person name="Bonnet C."/>
            <person name="Boukhgalter B."/>
            <person name="Bourzgui I."/>
            <person name="Brown A."/>
            <person name="Cahill P."/>
            <person name="Channer S."/>
            <person name="Cheshatsang Y."/>
            <person name="Chuda L."/>
            <person name="Citroen M."/>
            <person name="Collymore A."/>
            <person name="Cooke P."/>
            <person name="Costello M."/>
            <person name="D'Aco K."/>
            <person name="Daza R."/>
            <person name="De Haan G."/>
            <person name="DeGray S."/>
            <person name="DeMaso C."/>
            <person name="Dhargay N."/>
            <person name="Dooley K."/>
            <person name="Dooley E."/>
            <person name="Doricent M."/>
            <person name="Dorje P."/>
            <person name="Dorjee K."/>
            <person name="Dupes A."/>
            <person name="Elong R."/>
            <person name="Falk J."/>
            <person name="Farina A."/>
            <person name="Faro S."/>
            <person name="Ferguson D."/>
            <person name="Fisher S."/>
            <person name="Foley C.D."/>
            <person name="Franke A."/>
            <person name="Friedrich D."/>
            <person name="Gadbois L."/>
            <person name="Gearin G."/>
            <person name="Gearin C.R."/>
            <person name="Giannoukos G."/>
            <person name="Goode T."/>
            <person name="Graham J."/>
            <person name="Grandbois E."/>
            <person name="Grewal S."/>
            <person name="Gyaltsen K."/>
            <person name="Hafez N."/>
            <person name="Hagos B."/>
            <person name="Hall J."/>
            <person name="Henson C."/>
            <person name="Hollinger A."/>
            <person name="Honan T."/>
            <person name="Huard M.D."/>
            <person name="Hughes L."/>
            <person name="Hurhula B."/>
            <person name="Husby M.E."/>
            <person name="Kamat A."/>
            <person name="Kanga B."/>
            <person name="Kashin S."/>
            <person name="Khazanovich D."/>
            <person name="Kisner P."/>
            <person name="Lance K."/>
            <person name="Lara M."/>
            <person name="Lee W."/>
            <person name="Lennon N."/>
            <person name="Letendre F."/>
            <person name="LeVine R."/>
            <person name="Lipovsky A."/>
            <person name="Liu X."/>
            <person name="Liu J."/>
            <person name="Liu S."/>
            <person name="Lokyitsang T."/>
            <person name="Lokyitsang Y."/>
            <person name="Lubonja R."/>
            <person name="Lui A."/>
            <person name="MacDonald P."/>
            <person name="Magnisalis V."/>
            <person name="Maru K."/>
            <person name="Matthews C."/>
            <person name="McCusker W."/>
            <person name="McDonough S."/>
            <person name="Mehta T."/>
            <person name="Meldrim J."/>
            <person name="Meneus L."/>
            <person name="Mihai O."/>
            <person name="Mihalev A."/>
            <person name="Mihova T."/>
            <person name="Mittelman R."/>
            <person name="Mlenga V."/>
            <person name="Montmayeur A."/>
            <person name="Mulrain L."/>
            <person name="Navidi A."/>
            <person name="Naylor J."/>
            <person name="Negash T."/>
            <person name="Nguyen T."/>
            <person name="Nguyen N."/>
            <person name="Nicol R."/>
            <person name="Norbu C."/>
            <person name="Norbu N."/>
            <person name="Novod N."/>
            <person name="O'Neill B."/>
            <person name="Osman S."/>
            <person name="Markiewicz E."/>
            <person name="Oyono O.L."/>
            <person name="Patti C."/>
            <person name="Phunkhang P."/>
            <person name="Pierre F."/>
            <person name="Priest M."/>
            <person name="Raghuraman S."/>
            <person name="Rege F."/>
            <person name="Reyes R."/>
            <person name="Rise C."/>
            <person name="Rogov P."/>
            <person name="Ross K."/>
            <person name="Ryan E."/>
            <person name="Settipalli S."/>
            <person name="Shea T."/>
            <person name="Sherpa N."/>
            <person name="Shi L."/>
            <person name="Shih D."/>
            <person name="Sparrow T."/>
            <person name="Spaulding J."/>
            <person name="Stalker J."/>
            <person name="Stange-Thomann N."/>
            <person name="Stavropoulos S."/>
            <person name="Stone C."/>
            <person name="Strader C."/>
            <person name="Tesfaye S."/>
            <person name="Thomson T."/>
            <person name="Thoulutsang Y."/>
            <person name="Thoulutsang D."/>
            <person name="Topham K."/>
            <person name="Topping I."/>
            <person name="Tsamla T."/>
            <person name="Vassiliev H."/>
            <person name="Vo A."/>
            <person name="Wangchuk T."/>
            <person name="Wangdi T."/>
            <person name="Weiand M."/>
            <person name="Wilkinson J."/>
            <person name="Wilson A."/>
            <person name="Yadav S."/>
            <person name="Young G."/>
            <person name="Yu Q."/>
            <person name="Zembek L."/>
            <person name="Zhong D."/>
            <person name="Zimmer A."/>
            <person name="Zwirko Z."/>
            <person name="Jaffe D.B."/>
            <person name="Alvarez P."/>
            <person name="Brockman W."/>
            <person name="Butler J."/>
            <person name="Chin C."/>
            <person name="Gnerre S."/>
            <person name="Grabherr M."/>
            <person name="Kleber M."/>
            <person name="Mauceli E."/>
            <person name="MacCallum I."/>
        </authorList>
    </citation>
    <scope>NUCLEOTIDE SEQUENCE [LARGE SCALE GENOMIC DNA]</scope>
    <source>
        <strain evidence="7">Tai18E2 / Tucson 14021-0261.01</strain>
    </source>
</reference>
<evidence type="ECO:0000256" key="3">
    <source>
        <dbReference type="ARBA" id="ARBA00023180"/>
    </source>
</evidence>
<dbReference type="PANTHER" id="PTHR46490:SF6">
    <property type="entry name" value="ASIALOGLYCOPROTEIN RECEPTOR 1-LIKE-RELATED"/>
    <property type="match status" value="1"/>
</dbReference>
<keyword evidence="2" id="KW-1015">Disulfide bond</keyword>
<evidence type="ECO:0000313" key="7">
    <source>
        <dbReference type="Proteomes" id="UP000002282"/>
    </source>
</evidence>
<evidence type="ECO:0000256" key="4">
    <source>
        <dbReference type="SAM" id="SignalP"/>
    </source>
</evidence>
<keyword evidence="4" id="KW-0732">Signal</keyword>
<dbReference type="InterPro" id="IPR001304">
    <property type="entry name" value="C-type_lectin-like"/>
</dbReference>
<dbReference type="Gene3D" id="3.10.100.10">
    <property type="entry name" value="Mannose-Binding Protein A, subunit A"/>
    <property type="match status" value="1"/>
</dbReference>
<dbReference type="HOGENOM" id="CLU_049894_13_0_1"/>
<proteinExistence type="predicted"/>
<keyword evidence="7" id="KW-1185">Reference proteome</keyword>
<keyword evidence="1" id="KW-0430">Lectin</keyword>
<dbReference type="EMBL" id="CM000157">
    <property type="protein sequence ID" value="EDW88623.1"/>
    <property type="molecule type" value="Genomic_DNA"/>
</dbReference>
<evidence type="ECO:0000313" key="6">
    <source>
        <dbReference type="EMBL" id="EDW88623.1"/>
    </source>
</evidence>
<sequence>MFRYYFSYAILVWTFWEVLANKTNTPQSRTVSTNPLLIDQVALYQQQWFAYNAVKENEIQEKMAGIERAIEGRLMVLQQKMRLELQELQTTVANQSEETLEKLRTSLRIIPQNFQKIGKRYFYFENVDTQNWFSAFNTCRRKGGHLATIYDGKELKEVFRRSPPGAYWIDISNAFKKGRYTSTLTGKDPPFFDWNDEKTEKIGNDECVTVYNYKMHTPDCFRKFSFICQAEQWV</sequence>
<dbReference type="PhylomeDB" id="B4NY21"/>
<accession>B4NY21</accession>
<feature type="chain" id="PRO_5002817036" description="C-type lectin domain-containing protein" evidence="4">
    <location>
        <begin position="21"/>
        <end position="234"/>
    </location>
</feature>
<dbReference type="SMART" id="SM00034">
    <property type="entry name" value="CLECT"/>
    <property type="match status" value="1"/>
</dbReference>
<dbReference type="OrthoDB" id="7950296at2759"/>